<dbReference type="SUPFAM" id="SSF56281">
    <property type="entry name" value="Metallo-hydrolase/oxidoreductase"/>
    <property type="match status" value="1"/>
</dbReference>
<evidence type="ECO:0000256" key="1">
    <source>
        <dbReference type="ARBA" id="ARBA00022801"/>
    </source>
</evidence>
<keyword evidence="1" id="KW-0378">Hydrolase</keyword>
<dbReference type="EMBL" id="CP022098">
    <property type="protein sequence ID" value="ATB41330.1"/>
    <property type="molecule type" value="Genomic_DNA"/>
</dbReference>
<reference evidence="3 4" key="1">
    <citation type="submission" date="2017-06" db="EMBL/GenBank/DDBJ databases">
        <title>Sequencing and comparative analysis of myxobacterial genomes.</title>
        <authorList>
            <person name="Rupp O."/>
            <person name="Goesmann A."/>
            <person name="Sogaard-Andersen L."/>
        </authorList>
    </citation>
    <scope>NUCLEOTIDE SEQUENCE [LARGE SCALE GENOMIC DNA]</scope>
    <source>
        <strain evidence="3 4">DSM 52655</strain>
    </source>
</reference>
<dbReference type="Proteomes" id="UP000217257">
    <property type="component" value="Chromosome"/>
</dbReference>
<feature type="domain" description="Metallo-beta-lactamase" evidence="2">
    <location>
        <begin position="62"/>
        <end position="266"/>
    </location>
</feature>
<evidence type="ECO:0000259" key="2">
    <source>
        <dbReference type="SMART" id="SM00849"/>
    </source>
</evidence>
<dbReference type="Gene3D" id="3.60.15.10">
    <property type="entry name" value="Ribonuclease Z/Hydroxyacylglutathione hydrolase-like"/>
    <property type="match status" value="1"/>
</dbReference>
<dbReference type="AlphaFoldDB" id="A0A250JCM5"/>
<dbReference type="PANTHER" id="PTHR46018:SF2">
    <property type="entry name" value="ZINC PHOSPHODIESTERASE ELAC PROTEIN 1"/>
    <property type="match status" value="1"/>
</dbReference>
<protein>
    <recommendedName>
        <fullName evidence="2">Metallo-beta-lactamase domain-containing protein</fullName>
    </recommendedName>
</protein>
<dbReference type="InterPro" id="IPR001279">
    <property type="entry name" value="Metallo-B-lactamas"/>
</dbReference>
<dbReference type="RefSeq" id="WP_095989069.1">
    <property type="nucleotide sequence ID" value="NZ_CP022098.1"/>
</dbReference>
<dbReference type="InterPro" id="IPR036866">
    <property type="entry name" value="RibonucZ/Hydroxyglut_hydro"/>
</dbReference>
<gene>
    <name evidence="3" type="ORF">CYFUS_006795</name>
</gene>
<sequence>MRHSFPRLLFTLLLASCSACDTYVDSKIRQGLEQANAPVDLGPGLHLVLCGTGTPQADETHLPSCLAIVAGDQLLVFDAGEGTSRSLNLLGLHTHEVDAVFITHWHSDHFGGLDMLINDSWIYGRKTALPVYGPRGVQQVLTGLAQAYSIDLGFRAAGRPDQLRAEDAAATAHEVEPTAHGELREIYRAGDVRVSAFLVEHEPVSPALGYRIDYAGQSIVISGDTKVSPHVATAAAGADILVHEALCRTLIDRVLEVSKREGYTGQARHTEEIIHYHADTLELAKLAESAGVKTLVLTHLIPSPSNWLAEKVFERGMSEHYHGRVVVGRDRLRISLPPKP</sequence>
<organism evidence="3 4">
    <name type="scientific">Cystobacter fuscus</name>
    <dbReference type="NCBI Taxonomy" id="43"/>
    <lineage>
        <taxon>Bacteria</taxon>
        <taxon>Pseudomonadati</taxon>
        <taxon>Myxococcota</taxon>
        <taxon>Myxococcia</taxon>
        <taxon>Myxococcales</taxon>
        <taxon>Cystobacterineae</taxon>
        <taxon>Archangiaceae</taxon>
        <taxon>Cystobacter</taxon>
    </lineage>
</organism>
<name>A0A250JCM5_9BACT</name>
<evidence type="ECO:0000313" key="4">
    <source>
        <dbReference type="Proteomes" id="UP000217257"/>
    </source>
</evidence>
<dbReference type="CDD" id="cd07719">
    <property type="entry name" value="arylsulfatase_AtsA-like_MBL-fold"/>
    <property type="match status" value="1"/>
</dbReference>
<proteinExistence type="predicted"/>
<dbReference type="PANTHER" id="PTHR46018">
    <property type="entry name" value="ZINC PHOSPHODIESTERASE ELAC PROTEIN 1"/>
    <property type="match status" value="1"/>
</dbReference>
<dbReference type="KEGG" id="cfus:CYFUS_006795"/>
<dbReference type="SMART" id="SM00849">
    <property type="entry name" value="Lactamase_B"/>
    <property type="match status" value="1"/>
</dbReference>
<dbReference type="InterPro" id="IPR044094">
    <property type="entry name" value="AtsA-like_MBL-fold"/>
</dbReference>
<dbReference type="Pfam" id="PF12706">
    <property type="entry name" value="Lactamase_B_2"/>
    <property type="match status" value="1"/>
</dbReference>
<dbReference type="GO" id="GO:0042781">
    <property type="term" value="F:3'-tRNA processing endoribonuclease activity"/>
    <property type="evidence" value="ECO:0007669"/>
    <property type="project" value="TreeGrafter"/>
</dbReference>
<accession>A0A250JCM5</accession>
<evidence type="ECO:0000313" key="3">
    <source>
        <dbReference type="EMBL" id="ATB41330.1"/>
    </source>
</evidence>